<organism evidence="1 2">
    <name type="scientific">Maritimibacter harenae</name>
    <dbReference type="NCBI Taxonomy" id="2606218"/>
    <lineage>
        <taxon>Bacteria</taxon>
        <taxon>Pseudomonadati</taxon>
        <taxon>Pseudomonadota</taxon>
        <taxon>Alphaproteobacteria</taxon>
        <taxon>Rhodobacterales</taxon>
        <taxon>Roseobacteraceae</taxon>
        <taxon>Maritimibacter</taxon>
    </lineage>
</organism>
<keyword evidence="2" id="KW-1185">Reference proteome</keyword>
<dbReference type="RefSeq" id="WP_161353569.1">
    <property type="nucleotide sequence ID" value="NZ_WTUX01000022.1"/>
</dbReference>
<sequence>MPFDTIPAYDTSDNETGCCPRFNATAWDGLELHFENKLFVRARTHAVFHVPLDMGRLYPRVQAHLEAAGAFDPEDFLILSRDPSPWISEHLFAASREVPDEEMTRLTGTFLTKVFDGPFSDARRWYEEMRALGHERGRPDGQIWFYYTTCPKCAEHYGHNYVVGFVEI</sequence>
<gene>
    <name evidence="1" type="ORF">GQE99_19180</name>
</gene>
<dbReference type="Proteomes" id="UP000467322">
    <property type="component" value="Unassembled WGS sequence"/>
</dbReference>
<name>A0A845MA59_9RHOB</name>
<dbReference type="Pfam" id="PF20603">
    <property type="entry name" value="Bact_hydrolase"/>
    <property type="match status" value="1"/>
</dbReference>
<protein>
    <submittedName>
        <fullName evidence="1">Uncharacterized protein</fullName>
    </submittedName>
</protein>
<proteinExistence type="predicted"/>
<evidence type="ECO:0000313" key="2">
    <source>
        <dbReference type="Proteomes" id="UP000467322"/>
    </source>
</evidence>
<dbReference type="AlphaFoldDB" id="A0A845MA59"/>
<dbReference type="EMBL" id="WTUX01000022">
    <property type="protein sequence ID" value="MZR15147.1"/>
    <property type="molecule type" value="Genomic_DNA"/>
</dbReference>
<accession>A0A845MA59</accession>
<comment type="caution">
    <text evidence="1">The sequence shown here is derived from an EMBL/GenBank/DDBJ whole genome shotgun (WGS) entry which is preliminary data.</text>
</comment>
<dbReference type="InterPro" id="IPR046766">
    <property type="entry name" value="Bact_hydrolase"/>
</dbReference>
<reference evidence="1 2" key="1">
    <citation type="submission" date="2019-12" db="EMBL/GenBank/DDBJ databases">
        <title>Maritimibacter sp. nov. sp. isolated from sea sand.</title>
        <authorList>
            <person name="Kim J."/>
            <person name="Jeong S.E."/>
            <person name="Jung H.S."/>
            <person name="Jeon C.O."/>
        </authorList>
    </citation>
    <scope>NUCLEOTIDE SEQUENCE [LARGE SCALE GENOMIC DNA]</scope>
    <source>
        <strain evidence="1 2">DP07</strain>
    </source>
</reference>
<evidence type="ECO:0000313" key="1">
    <source>
        <dbReference type="EMBL" id="MZR15147.1"/>
    </source>
</evidence>